<keyword evidence="12" id="KW-1185">Reference proteome</keyword>
<evidence type="ECO:0000256" key="9">
    <source>
        <dbReference type="SAM" id="Phobius"/>
    </source>
</evidence>
<dbReference type="Pfam" id="PF00069">
    <property type="entry name" value="Pkinase"/>
    <property type="match status" value="1"/>
</dbReference>
<protein>
    <recommendedName>
        <fullName evidence="1">non-specific serine/threonine protein kinase</fullName>
        <ecNumber evidence="1">2.7.11.1</ecNumber>
    </recommendedName>
</protein>
<dbReference type="SUPFAM" id="SSF56112">
    <property type="entry name" value="Protein kinase-like (PK-like)"/>
    <property type="match status" value="1"/>
</dbReference>
<gene>
    <name evidence="11" type="ORF">FHR82_004784</name>
</gene>
<dbReference type="Gene3D" id="3.30.200.20">
    <property type="entry name" value="Phosphorylase Kinase, domain 1"/>
    <property type="match status" value="1"/>
</dbReference>
<evidence type="ECO:0000256" key="4">
    <source>
        <dbReference type="ARBA" id="ARBA00022741"/>
    </source>
</evidence>
<feature type="compositionally biased region" description="Low complexity" evidence="8">
    <location>
        <begin position="297"/>
        <end position="314"/>
    </location>
</feature>
<dbReference type="PROSITE" id="PS00108">
    <property type="entry name" value="PROTEIN_KINASE_ST"/>
    <property type="match status" value="1"/>
</dbReference>
<feature type="region of interest" description="Disordered" evidence="8">
    <location>
        <begin position="359"/>
        <end position="381"/>
    </location>
</feature>
<dbReference type="RefSeq" id="WP_221464208.1">
    <property type="nucleotide sequence ID" value="NZ_JACHJQ010000005.1"/>
</dbReference>
<dbReference type="InterPro" id="IPR008271">
    <property type="entry name" value="Ser/Thr_kinase_AS"/>
</dbReference>
<keyword evidence="3" id="KW-0808">Transferase</keyword>
<feature type="binding site" evidence="7">
    <location>
        <position position="44"/>
    </location>
    <ligand>
        <name>ATP</name>
        <dbReference type="ChEBI" id="CHEBI:30616"/>
    </ligand>
</feature>
<dbReference type="InterPro" id="IPR011009">
    <property type="entry name" value="Kinase-like_dom_sf"/>
</dbReference>
<dbReference type="GO" id="GO:0004674">
    <property type="term" value="F:protein serine/threonine kinase activity"/>
    <property type="evidence" value="ECO:0007669"/>
    <property type="project" value="UniProtKB-KW"/>
</dbReference>
<comment type="caution">
    <text evidence="11">The sequence shown here is derived from an EMBL/GenBank/DDBJ whole genome shotgun (WGS) entry which is preliminary data.</text>
</comment>
<dbReference type="PROSITE" id="PS50011">
    <property type="entry name" value="PROTEIN_KINASE_DOM"/>
    <property type="match status" value="1"/>
</dbReference>
<dbReference type="AlphaFoldDB" id="A0A7W7Q8E9"/>
<dbReference type="Gene3D" id="1.10.510.10">
    <property type="entry name" value="Transferase(Phosphotransferase) domain 1"/>
    <property type="match status" value="1"/>
</dbReference>
<evidence type="ECO:0000259" key="10">
    <source>
        <dbReference type="PROSITE" id="PS50011"/>
    </source>
</evidence>
<name>A0A7W7Q8E9_9PSEU</name>
<dbReference type="EC" id="2.7.11.1" evidence="1"/>
<evidence type="ECO:0000313" key="11">
    <source>
        <dbReference type="EMBL" id="MBB4908531.1"/>
    </source>
</evidence>
<accession>A0A7W7Q8E9</accession>
<dbReference type="PANTHER" id="PTHR43289:SF6">
    <property type="entry name" value="SERINE_THREONINE-PROTEIN KINASE NEKL-3"/>
    <property type="match status" value="1"/>
</dbReference>
<feature type="transmembrane region" description="Helical" evidence="9">
    <location>
        <begin position="335"/>
        <end position="356"/>
    </location>
</feature>
<dbReference type="CDD" id="cd14014">
    <property type="entry name" value="STKc_PknB_like"/>
    <property type="match status" value="1"/>
</dbReference>
<dbReference type="SMART" id="SM00220">
    <property type="entry name" value="S_TKc"/>
    <property type="match status" value="1"/>
</dbReference>
<keyword evidence="2 11" id="KW-0723">Serine/threonine-protein kinase</keyword>
<dbReference type="GO" id="GO:0005524">
    <property type="term" value="F:ATP binding"/>
    <property type="evidence" value="ECO:0007669"/>
    <property type="project" value="UniProtKB-UniRule"/>
</dbReference>
<evidence type="ECO:0000256" key="2">
    <source>
        <dbReference type="ARBA" id="ARBA00022527"/>
    </source>
</evidence>
<evidence type="ECO:0000313" key="12">
    <source>
        <dbReference type="Proteomes" id="UP000520767"/>
    </source>
</evidence>
<dbReference type="Proteomes" id="UP000520767">
    <property type="component" value="Unassembled WGS sequence"/>
</dbReference>
<evidence type="ECO:0000256" key="7">
    <source>
        <dbReference type="PROSITE-ProRule" id="PRU10141"/>
    </source>
</evidence>
<keyword evidence="9" id="KW-0812">Transmembrane</keyword>
<evidence type="ECO:0000256" key="3">
    <source>
        <dbReference type="ARBA" id="ARBA00022679"/>
    </source>
</evidence>
<feature type="domain" description="Protein kinase" evidence="10">
    <location>
        <begin position="15"/>
        <end position="274"/>
    </location>
</feature>
<sequence>MSERGQIGRVVDGRFELLERLGSGGMGTVWRARDVGLHREVAIKEVRPADAALFENNPALAAQQRERVMRESRALARLQHPNVVSIYQIIESEDSPYPWIVMELVRGTSLDTRLRDGVLAPTEAARMGRDVLGALRAAHAAGILHRDVKPGNVLLRQDGSAVLTDFGIAALHDATVLTATGELIGSPEYIAPERLHGDETKTASDFWSLAMLLYVAVEGYNPMRRATTMATLAAVMTDAVPPPRRAGALGSALSAVLVHDPAARPPGEQFDRMLAAAEHGTPVPLGPPTPAGPAFPAPVSGPQYRQQYPAYQQPDPLSLPYSVPSAARRRTAGVVAAYAVSAVVVIAAVAFLITTLDSDDTPSKNGAGTTTTQLTTVPNVDVPADPTTTAGPPADLLSPAGARTVVSALSEVMGGSKVSDLTIHEDIATATAPAAAVKNGFDNFIYRDGTATRDGPDTVDSDRAVLDLNEVDWDALPALWARADSELGVEKPTMRYVVVDTDIIDGTPSVKLYLSDDYGAAYLIATLAGEVVKLYPRDS</sequence>
<proteinExistence type="predicted"/>
<feature type="compositionally biased region" description="Low complexity" evidence="8">
    <location>
        <begin position="369"/>
        <end position="381"/>
    </location>
</feature>
<dbReference type="InterPro" id="IPR017441">
    <property type="entry name" value="Protein_kinase_ATP_BS"/>
</dbReference>
<dbReference type="PROSITE" id="PS00107">
    <property type="entry name" value="PROTEIN_KINASE_ATP"/>
    <property type="match status" value="1"/>
</dbReference>
<feature type="region of interest" description="Disordered" evidence="8">
    <location>
        <begin position="285"/>
        <end position="316"/>
    </location>
</feature>
<evidence type="ECO:0000256" key="8">
    <source>
        <dbReference type="SAM" id="MobiDB-lite"/>
    </source>
</evidence>
<reference evidence="11 12" key="1">
    <citation type="submission" date="2020-08" db="EMBL/GenBank/DDBJ databases">
        <title>Genomic Encyclopedia of Type Strains, Phase III (KMG-III): the genomes of soil and plant-associated and newly described type strains.</title>
        <authorList>
            <person name="Whitman W."/>
        </authorList>
    </citation>
    <scope>NUCLEOTIDE SEQUENCE [LARGE SCALE GENOMIC DNA]</scope>
    <source>
        <strain evidence="11 12">CECT 8960</strain>
    </source>
</reference>
<keyword evidence="4 7" id="KW-0547">Nucleotide-binding</keyword>
<evidence type="ECO:0000256" key="6">
    <source>
        <dbReference type="ARBA" id="ARBA00022840"/>
    </source>
</evidence>
<keyword evidence="5 11" id="KW-0418">Kinase</keyword>
<keyword evidence="6 7" id="KW-0067">ATP-binding</keyword>
<dbReference type="EMBL" id="JACHJQ010000005">
    <property type="protein sequence ID" value="MBB4908531.1"/>
    <property type="molecule type" value="Genomic_DNA"/>
</dbReference>
<keyword evidence="9" id="KW-1133">Transmembrane helix</keyword>
<dbReference type="InterPro" id="IPR000719">
    <property type="entry name" value="Prot_kinase_dom"/>
</dbReference>
<keyword evidence="9" id="KW-0472">Membrane</keyword>
<evidence type="ECO:0000256" key="1">
    <source>
        <dbReference type="ARBA" id="ARBA00012513"/>
    </source>
</evidence>
<evidence type="ECO:0000256" key="5">
    <source>
        <dbReference type="ARBA" id="ARBA00022777"/>
    </source>
</evidence>
<feature type="compositionally biased region" description="Pro residues" evidence="8">
    <location>
        <begin position="285"/>
        <end position="296"/>
    </location>
</feature>
<organism evidence="11 12">
    <name type="scientific">Actinophytocola algeriensis</name>
    <dbReference type="NCBI Taxonomy" id="1768010"/>
    <lineage>
        <taxon>Bacteria</taxon>
        <taxon>Bacillati</taxon>
        <taxon>Actinomycetota</taxon>
        <taxon>Actinomycetes</taxon>
        <taxon>Pseudonocardiales</taxon>
        <taxon>Pseudonocardiaceae</taxon>
    </lineage>
</organism>
<dbReference type="PANTHER" id="PTHR43289">
    <property type="entry name" value="MITOGEN-ACTIVATED PROTEIN KINASE KINASE KINASE 20-RELATED"/>
    <property type="match status" value="1"/>
</dbReference>